<keyword evidence="5" id="KW-1185">Reference proteome</keyword>
<dbReference type="InterPro" id="IPR024191">
    <property type="entry name" value="Peptidase_M61"/>
</dbReference>
<dbReference type="InterPro" id="IPR027268">
    <property type="entry name" value="Peptidase_M4/M1_CTD_sf"/>
</dbReference>
<proteinExistence type="predicted"/>
<dbReference type="SUPFAM" id="SSF50156">
    <property type="entry name" value="PDZ domain-like"/>
    <property type="match status" value="1"/>
</dbReference>
<dbReference type="InterPro" id="IPR040756">
    <property type="entry name" value="Peptidase_M61_N"/>
</dbReference>
<keyword evidence="1" id="KW-0732">Signal</keyword>
<dbReference type="Pfam" id="PF17899">
    <property type="entry name" value="Peptidase_M61_N"/>
    <property type="match status" value="1"/>
</dbReference>
<feature type="domain" description="Peptidase M61 catalytic" evidence="2">
    <location>
        <begin position="316"/>
        <end position="431"/>
    </location>
</feature>
<evidence type="ECO:0000259" key="2">
    <source>
        <dbReference type="Pfam" id="PF05299"/>
    </source>
</evidence>
<dbReference type="InterPro" id="IPR036034">
    <property type="entry name" value="PDZ_sf"/>
</dbReference>
<dbReference type="PIRSF" id="PIRSF016493">
    <property type="entry name" value="Glycyl_aminpptds"/>
    <property type="match status" value="1"/>
</dbReference>
<dbReference type="RefSeq" id="WP_167227820.1">
    <property type="nucleotide sequence ID" value="NZ_VUYU01000015.1"/>
</dbReference>
<dbReference type="Gene3D" id="1.10.390.10">
    <property type="entry name" value="Neutral Protease Domain 2"/>
    <property type="match status" value="1"/>
</dbReference>
<organism evidence="4 5">
    <name type="scientific">Massilia rubra</name>
    <dbReference type="NCBI Taxonomy" id="2607910"/>
    <lineage>
        <taxon>Bacteria</taxon>
        <taxon>Pseudomonadati</taxon>
        <taxon>Pseudomonadota</taxon>
        <taxon>Betaproteobacteria</taxon>
        <taxon>Burkholderiales</taxon>
        <taxon>Oxalobacteraceae</taxon>
        <taxon>Telluria group</taxon>
        <taxon>Massilia</taxon>
    </lineage>
</organism>
<protein>
    <submittedName>
        <fullName evidence="4">M61 family metallopeptidase</fullName>
    </submittedName>
</protein>
<feature type="chain" id="PRO_5046364092" evidence="1">
    <location>
        <begin position="33"/>
        <end position="640"/>
    </location>
</feature>
<evidence type="ECO:0000259" key="3">
    <source>
        <dbReference type="Pfam" id="PF17899"/>
    </source>
</evidence>
<feature type="signal peptide" evidence="1">
    <location>
        <begin position="1"/>
        <end position="32"/>
    </location>
</feature>
<dbReference type="Gene3D" id="2.60.40.3650">
    <property type="match status" value="1"/>
</dbReference>
<dbReference type="InterPro" id="IPR007963">
    <property type="entry name" value="Peptidase_M61_catalytic"/>
</dbReference>
<accession>A0ABX0LN54</accession>
<evidence type="ECO:0000256" key="1">
    <source>
        <dbReference type="SAM" id="SignalP"/>
    </source>
</evidence>
<sequence>MPLPLRRRPLPSACSSLCSLALLATLALPARADVPAPRDLPYPGTIVLKVDATNVGQQIFRVRATIPAAPGPLTLLYPQWVPGNHGPSGPLNQLAGLRLSAGGKALAWTRDPVHVHAFHVTVPEGATAVEAEYQFLSPVEPAQGRITMTSEIVGVQWQAMTLYPAGYFSRRIPVQASLTLPDGWQYGTALETAARQGNDIRFKPLDLETLIDSPVFAGRHFRRIDLDPGAKVPVHLNMVADNPESLEAKPEQIALHRALVQQAGKLFASHHYKHYDFLFSLSDEFGGIGREHHQSSENGVKPGYFTDWAKTELGRDLLPHEYTHSWNGKFRRPADQDVPNFNVPLQNSLLWVYEGQTQYWGNVLAARSGLVSAGGIRDAIAAYAARYDHVQGRSWRALQDTVNDPIVQARRALGWSNWQRSEDYYVEGMLIWLDVDTRIRELSGEKRSLDDFARTFYGVDNGSIGPVYYQFDDVVRTLASVQAFDWAPFLRAKLDGNAPGAPLDGLARAGWKLVYTDTPTEVIKSQEERNKMSDFSYSLGFSVKNDGAIEAIEWDGIGFRAGLSGNSSIVAVNNRAYKPEVLKAAVKAARDGKAPIELLVRKGGNFRTVALDYHGGLRYPRLERIPGSKDRLDAILQPRR</sequence>
<comment type="caution">
    <text evidence="4">The sequence shown here is derived from an EMBL/GenBank/DDBJ whole genome shotgun (WGS) entry which is preliminary data.</text>
</comment>
<reference evidence="4 5" key="1">
    <citation type="submission" date="2019-09" db="EMBL/GenBank/DDBJ databases">
        <title>Taxonomy of Antarctic Massilia spp.: description of Massilia rubra sp. nov., Massilia aquatica sp. nov., Massilia mucilaginosa sp. nov., Massilia frigida sp. nov. isolated from streams, lakes and regoliths.</title>
        <authorList>
            <person name="Holochova P."/>
            <person name="Sedlacek I."/>
            <person name="Kralova S."/>
            <person name="Maslanova I."/>
            <person name="Busse H.-J."/>
            <person name="Stankova E."/>
            <person name="Vrbovska V."/>
            <person name="Kovarovic V."/>
            <person name="Bartak M."/>
            <person name="Svec P."/>
            <person name="Pantucek R."/>
        </authorList>
    </citation>
    <scope>NUCLEOTIDE SEQUENCE [LARGE SCALE GENOMIC DNA]</scope>
    <source>
        <strain evidence="4 5">CCM 8692</strain>
    </source>
</reference>
<dbReference type="Pfam" id="PF05299">
    <property type="entry name" value="Peptidase_M61"/>
    <property type="match status" value="1"/>
</dbReference>
<name>A0ABX0LN54_9BURK</name>
<evidence type="ECO:0000313" key="4">
    <source>
        <dbReference type="EMBL" id="NHZ36068.1"/>
    </source>
</evidence>
<dbReference type="Proteomes" id="UP000785613">
    <property type="component" value="Unassembled WGS sequence"/>
</dbReference>
<evidence type="ECO:0000313" key="5">
    <source>
        <dbReference type="Proteomes" id="UP000785613"/>
    </source>
</evidence>
<feature type="domain" description="Peptidase M61 N-terminal" evidence="3">
    <location>
        <begin position="48"/>
        <end position="219"/>
    </location>
</feature>
<dbReference type="EMBL" id="VUYU01000015">
    <property type="protein sequence ID" value="NHZ36068.1"/>
    <property type="molecule type" value="Genomic_DNA"/>
</dbReference>
<gene>
    <name evidence="4" type="ORF">F0185_21095</name>
</gene>